<name>A0A2T0BJC1_9CLOT</name>
<dbReference type="InterPro" id="IPR006015">
    <property type="entry name" value="Universal_stress_UspA"/>
</dbReference>
<sequence>MYKNIVIAYDGSIYAEKAFNVALEFKRKFGSKLHLISVVHVPDFVETKIEFDGMLKDGIRFYTEAQDSAEKRANKSGINICKKIISGNIPQNIVAYADSVNSDLIIIGHRGRNKISKFLLGSVAVSVTRSAHCQVLVVRL</sequence>
<dbReference type="PRINTS" id="PR01438">
    <property type="entry name" value="UNVRSLSTRESS"/>
</dbReference>
<organism evidence="3 4">
    <name type="scientific">Clostridium luticellarii</name>
    <dbReference type="NCBI Taxonomy" id="1691940"/>
    <lineage>
        <taxon>Bacteria</taxon>
        <taxon>Bacillati</taxon>
        <taxon>Bacillota</taxon>
        <taxon>Clostridia</taxon>
        <taxon>Eubacteriales</taxon>
        <taxon>Clostridiaceae</taxon>
        <taxon>Clostridium</taxon>
    </lineage>
</organism>
<dbReference type="EMBL" id="PVXP01000042">
    <property type="protein sequence ID" value="PRR83981.1"/>
    <property type="molecule type" value="Genomic_DNA"/>
</dbReference>
<evidence type="ECO:0000259" key="2">
    <source>
        <dbReference type="Pfam" id="PF00582"/>
    </source>
</evidence>
<dbReference type="AlphaFoldDB" id="A0A2T0BJC1"/>
<dbReference type="OrthoDB" id="9794782at2"/>
<evidence type="ECO:0000313" key="3">
    <source>
        <dbReference type="EMBL" id="PRR83981.1"/>
    </source>
</evidence>
<dbReference type="CDD" id="cd00293">
    <property type="entry name" value="USP-like"/>
    <property type="match status" value="1"/>
</dbReference>
<proteinExistence type="inferred from homology"/>
<comment type="caution">
    <text evidence="3">The sequence shown here is derived from an EMBL/GenBank/DDBJ whole genome shotgun (WGS) entry which is preliminary data.</text>
</comment>
<feature type="domain" description="UspA" evidence="2">
    <location>
        <begin position="1"/>
        <end position="139"/>
    </location>
</feature>
<gene>
    <name evidence="3" type="ORF">CLLU_25240</name>
</gene>
<evidence type="ECO:0000256" key="1">
    <source>
        <dbReference type="ARBA" id="ARBA00008791"/>
    </source>
</evidence>
<dbReference type="InterPro" id="IPR006016">
    <property type="entry name" value="UspA"/>
</dbReference>
<dbReference type="PANTHER" id="PTHR46268">
    <property type="entry name" value="STRESS RESPONSE PROTEIN NHAX"/>
    <property type="match status" value="1"/>
</dbReference>
<comment type="similarity">
    <text evidence="1">Belongs to the universal stress protein A family.</text>
</comment>
<protein>
    <submittedName>
        <fullName evidence="3">Putative universal stress protein</fullName>
    </submittedName>
</protein>
<dbReference type="SUPFAM" id="SSF52402">
    <property type="entry name" value="Adenine nucleotide alpha hydrolases-like"/>
    <property type="match status" value="1"/>
</dbReference>
<accession>A0A2T0BJC1</accession>
<dbReference type="RefSeq" id="WP_106010131.1">
    <property type="nucleotide sequence ID" value="NZ_JALCPJ010000002.1"/>
</dbReference>
<evidence type="ECO:0000313" key="4">
    <source>
        <dbReference type="Proteomes" id="UP000237798"/>
    </source>
</evidence>
<dbReference type="InterPro" id="IPR014729">
    <property type="entry name" value="Rossmann-like_a/b/a_fold"/>
</dbReference>
<dbReference type="Proteomes" id="UP000237798">
    <property type="component" value="Unassembled WGS sequence"/>
</dbReference>
<dbReference type="Gene3D" id="3.40.50.620">
    <property type="entry name" value="HUPs"/>
    <property type="match status" value="1"/>
</dbReference>
<reference evidence="3 4" key="1">
    <citation type="submission" date="2018-03" db="EMBL/GenBank/DDBJ databases">
        <title>Genome sequence of Clostridium luticellarii DSM 29923.</title>
        <authorList>
            <person name="Poehlein A."/>
            <person name="Daniel R."/>
        </authorList>
    </citation>
    <scope>NUCLEOTIDE SEQUENCE [LARGE SCALE GENOMIC DNA]</scope>
    <source>
        <strain evidence="3 4">DSM 29923</strain>
    </source>
</reference>
<dbReference type="Pfam" id="PF00582">
    <property type="entry name" value="Usp"/>
    <property type="match status" value="1"/>
</dbReference>
<keyword evidence="4" id="KW-1185">Reference proteome</keyword>
<dbReference type="PANTHER" id="PTHR46268:SF6">
    <property type="entry name" value="UNIVERSAL STRESS PROTEIN UP12"/>
    <property type="match status" value="1"/>
</dbReference>